<feature type="region of interest" description="Disordered" evidence="1">
    <location>
        <begin position="135"/>
        <end position="212"/>
    </location>
</feature>
<feature type="compositionally biased region" description="Polar residues" evidence="1">
    <location>
        <begin position="179"/>
        <end position="192"/>
    </location>
</feature>
<evidence type="ECO:0000313" key="3">
    <source>
        <dbReference type="RefSeq" id="XP_015072625.1"/>
    </source>
</evidence>
<dbReference type="GeneID" id="107016782"/>
<organism evidence="2 3">
    <name type="scientific">Solanum pennellii</name>
    <name type="common">Tomato</name>
    <name type="synonym">Lycopersicon pennellii</name>
    <dbReference type="NCBI Taxonomy" id="28526"/>
    <lineage>
        <taxon>Eukaryota</taxon>
        <taxon>Viridiplantae</taxon>
        <taxon>Streptophyta</taxon>
        <taxon>Embryophyta</taxon>
        <taxon>Tracheophyta</taxon>
        <taxon>Spermatophyta</taxon>
        <taxon>Magnoliopsida</taxon>
        <taxon>eudicotyledons</taxon>
        <taxon>Gunneridae</taxon>
        <taxon>Pentapetalae</taxon>
        <taxon>asterids</taxon>
        <taxon>lamiids</taxon>
        <taxon>Solanales</taxon>
        <taxon>Solanaceae</taxon>
        <taxon>Solanoideae</taxon>
        <taxon>Solaneae</taxon>
        <taxon>Solanum</taxon>
        <taxon>Solanum subgen. Lycopersicon</taxon>
    </lineage>
</organism>
<dbReference type="Proteomes" id="UP000694930">
    <property type="component" value="Chromosome 4"/>
</dbReference>
<feature type="compositionally biased region" description="Basic and acidic residues" evidence="1">
    <location>
        <begin position="197"/>
        <end position="212"/>
    </location>
</feature>
<reference evidence="3" key="2">
    <citation type="submission" date="2025-08" db="UniProtKB">
        <authorList>
            <consortium name="RefSeq"/>
        </authorList>
    </citation>
    <scope>IDENTIFICATION</scope>
</reference>
<feature type="compositionally biased region" description="Basic and acidic residues" evidence="1">
    <location>
        <begin position="135"/>
        <end position="153"/>
    </location>
</feature>
<evidence type="ECO:0000256" key="1">
    <source>
        <dbReference type="SAM" id="MobiDB-lite"/>
    </source>
</evidence>
<dbReference type="RefSeq" id="XP_015072625.1">
    <property type="nucleotide sequence ID" value="XM_015217139.1"/>
</dbReference>
<protein>
    <submittedName>
        <fullName evidence="3">Uncharacterized protein LOC107016782</fullName>
    </submittedName>
</protein>
<evidence type="ECO:0000313" key="2">
    <source>
        <dbReference type="Proteomes" id="UP000694930"/>
    </source>
</evidence>
<sequence length="212" mass="23902">MPVNSARLTDAEVRASLAQMEQAITMQGQAMTDQVNRQNIQRENPPVCSMDDRLRDFTRMNPPIFTGSKTSEDPQDFVDEVHKILVAMGATDTEKAEDEMSKFFTRITVNLEEECRSAMLHDKMDLSKLMVHVPQVDDSRKKRGVRDARRFKPYDQAGPSNGGNRNNFGIREHPRLKKGQQSSGNSNFQRNTAARGGRLEPKKGNGGDMQHP</sequence>
<proteinExistence type="predicted"/>
<accession>A0ABM1GL17</accession>
<gene>
    <name evidence="3" type="primary">LOC107016782</name>
</gene>
<name>A0ABM1GL17_SOLPN</name>
<keyword evidence="2" id="KW-1185">Reference proteome</keyword>
<feature type="compositionally biased region" description="Polar residues" evidence="1">
    <location>
        <begin position="158"/>
        <end position="167"/>
    </location>
</feature>
<reference evidence="2" key="1">
    <citation type="journal article" date="2014" name="Nat. Genet.">
        <title>The genome of the stress-tolerant wild tomato species Solanum pennellii.</title>
        <authorList>
            <person name="Bolger A."/>
            <person name="Scossa F."/>
            <person name="Bolger M.E."/>
            <person name="Lanz C."/>
            <person name="Maumus F."/>
            <person name="Tohge T."/>
            <person name="Quesneville H."/>
            <person name="Alseekh S."/>
            <person name="Sorensen I."/>
            <person name="Lichtenstein G."/>
            <person name="Fich E.A."/>
            <person name="Conte M."/>
            <person name="Keller H."/>
            <person name="Schneeberger K."/>
            <person name="Schwacke R."/>
            <person name="Ofner I."/>
            <person name="Vrebalov J."/>
            <person name="Xu Y."/>
            <person name="Osorio S."/>
            <person name="Aflitos S.A."/>
            <person name="Schijlen E."/>
            <person name="Jimenez-Gomez J.M."/>
            <person name="Ryngajllo M."/>
            <person name="Kimura S."/>
            <person name="Kumar R."/>
            <person name="Koenig D."/>
            <person name="Headland L.R."/>
            <person name="Maloof J.N."/>
            <person name="Sinha N."/>
            <person name="van Ham R.C."/>
            <person name="Lankhorst R.K."/>
            <person name="Mao L."/>
            <person name="Vogel A."/>
            <person name="Arsova B."/>
            <person name="Panstruga R."/>
            <person name="Fei Z."/>
            <person name="Rose J.K."/>
            <person name="Zamir D."/>
            <person name="Carrari F."/>
            <person name="Giovannoni J.J."/>
            <person name="Weigel D."/>
            <person name="Usadel B."/>
            <person name="Fernie A.R."/>
        </authorList>
    </citation>
    <scope>NUCLEOTIDE SEQUENCE [LARGE SCALE GENOMIC DNA]</scope>
    <source>
        <strain evidence="2">cv. LA0716</strain>
    </source>
</reference>